<keyword evidence="2" id="KW-0540">Nuclease</keyword>
<protein>
    <submittedName>
        <fullName evidence="2">Type I restriction endonuclease subunit M</fullName>
    </submittedName>
</protein>
<sequence length="183" mass="20227">LIVACFFAEEQAQVDNLQSALDSANQALESFIEENSGEDGLLNDALNDKDKVTKATVTARLKLATDPDEKAALKQAKKLFDAEADAKKALKEAQEALDLAVFKQYPKLSIDEIKSLIVDDKWLATLESNIVAEIERVTQQLANRVKELEERYSEPLPALNQSVDNLSDKVAGHLKAMGLEWTL</sequence>
<gene>
    <name evidence="2" type="ORF">ERJ77_21975</name>
</gene>
<evidence type="ECO:0000313" key="3">
    <source>
        <dbReference type="Proteomes" id="UP000786185"/>
    </source>
</evidence>
<keyword evidence="2" id="KW-0255">Endonuclease</keyword>
<comment type="caution">
    <text evidence="2">The sequence shown here is derived from an EMBL/GenBank/DDBJ whole genome shotgun (WGS) entry which is preliminary data.</text>
</comment>
<accession>A0AAW4BJ65</accession>
<name>A0AAW4BJ65_VIBAN</name>
<feature type="non-terminal residue" evidence="2">
    <location>
        <position position="1"/>
    </location>
</feature>
<keyword evidence="1" id="KW-0175">Coiled coil</keyword>
<dbReference type="AlphaFoldDB" id="A0AAW4BJ65"/>
<keyword evidence="2" id="KW-0378">Hydrolase</keyword>
<evidence type="ECO:0000256" key="1">
    <source>
        <dbReference type="SAM" id="Coils"/>
    </source>
</evidence>
<organism evidence="2 3">
    <name type="scientific">Vibrio anguillarum</name>
    <name type="common">Listonella anguillarum</name>
    <dbReference type="NCBI Taxonomy" id="55601"/>
    <lineage>
        <taxon>Bacteria</taxon>
        <taxon>Pseudomonadati</taxon>
        <taxon>Pseudomonadota</taxon>
        <taxon>Gammaproteobacteria</taxon>
        <taxon>Vibrionales</taxon>
        <taxon>Vibrionaceae</taxon>
        <taxon>Vibrio</taxon>
    </lineage>
</organism>
<proteinExistence type="predicted"/>
<feature type="coiled-coil region" evidence="1">
    <location>
        <begin position="7"/>
        <end position="34"/>
    </location>
</feature>
<reference evidence="2" key="1">
    <citation type="journal article" date="2021" name="PeerJ">
        <title>Analysis of 44 Vibrio anguillarum genomes reveals high genetic diversity.</title>
        <authorList>
            <person name="Hansen M.J."/>
            <person name="Dalsgaard I."/>
        </authorList>
    </citation>
    <scope>NUCLEOTIDE SEQUENCE</scope>
    <source>
        <strain evidence="2">850617-1/1</strain>
    </source>
</reference>
<evidence type="ECO:0000313" key="2">
    <source>
        <dbReference type="EMBL" id="MBF4437104.1"/>
    </source>
</evidence>
<dbReference type="Proteomes" id="UP000786185">
    <property type="component" value="Unassembled WGS sequence"/>
</dbReference>
<dbReference type="GO" id="GO:0004519">
    <property type="term" value="F:endonuclease activity"/>
    <property type="evidence" value="ECO:0007669"/>
    <property type="project" value="UniProtKB-KW"/>
</dbReference>
<dbReference type="EMBL" id="SCLC01000632">
    <property type="protein sequence ID" value="MBF4437104.1"/>
    <property type="molecule type" value="Genomic_DNA"/>
</dbReference>